<dbReference type="OrthoDB" id="662521at2759"/>
<dbReference type="Pfam" id="PF23635">
    <property type="entry name" value="Beta-prop_AT5G49610-like"/>
    <property type="match status" value="1"/>
</dbReference>
<name>A0A8I6YY49_HORVV</name>
<dbReference type="SUPFAM" id="SSF81383">
    <property type="entry name" value="F-box domain"/>
    <property type="match status" value="1"/>
</dbReference>
<dbReference type="InterPro" id="IPR056594">
    <property type="entry name" value="AT5G49610-like_b-prop"/>
</dbReference>
<dbReference type="InterPro" id="IPR001810">
    <property type="entry name" value="F-box_dom"/>
</dbReference>
<protein>
    <recommendedName>
        <fullName evidence="5">F-box domain-containing protein</fullName>
    </recommendedName>
</protein>
<dbReference type="EnsemblPlants" id="HORVU.MOREX.r3.6HG0540230.1">
    <property type="protein sequence ID" value="HORVU.MOREX.r3.6HG0540230.1"/>
    <property type="gene ID" value="HORVU.MOREX.r3.6HG0540230"/>
</dbReference>
<gene>
    <name evidence="3" type="primary">LOC123403754</name>
</gene>
<proteinExistence type="predicted"/>
<dbReference type="Gramene" id="HORVU.MOREX.r3.6HG0540230.1">
    <property type="protein sequence ID" value="HORVU.MOREX.r3.6HG0540230.1"/>
    <property type="gene ID" value="HORVU.MOREX.r3.6HG0540230"/>
</dbReference>
<dbReference type="AlphaFoldDB" id="A0A8I6YY49"/>
<reference evidence="4" key="1">
    <citation type="journal article" date="2012" name="Nature">
        <title>A physical, genetic and functional sequence assembly of the barley genome.</title>
        <authorList>
            <consortium name="The International Barley Genome Sequencing Consortium"/>
            <person name="Mayer K.F."/>
            <person name="Waugh R."/>
            <person name="Brown J.W."/>
            <person name="Schulman A."/>
            <person name="Langridge P."/>
            <person name="Platzer M."/>
            <person name="Fincher G.B."/>
            <person name="Muehlbauer G.J."/>
            <person name="Sato K."/>
            <person name="Close T.J."/>
            <person name="Wise R.P."/>
            <person name="Stein N."/>
        </authorList>
    </citation>
    <scope>NUCLEOTIDE SEQUENCE [LARGE SCALE GENOMIC DNA]</scope>
    <source>
        <strain evidence="4">cv. Morex</strain>
    </source>
</reference>
<dbReference type="PANTHER" id="PTHR32133">
    <property type="entry name" value="OS07G0120400 PROTEIN"/>
    <property type="match status" value="1"/>
</dbReference>
<evidence type="ECO:0000313" key="3">
    <source>
        <dbReference type="EnsemblPlants" id="HORVU.MOREX.r3.6HG0540230.1"/>
    </source>
</evidence>
<dbReference type="PANTHER" id="PTHR32133:SF364">
    <property type="entry name" value="F-BOX DOMAIN-CONTAINING PROTEIN"/>
    <property type="match status" value="1"/>
</dbReference>
<dbReference type="InterPro" id="IPR036047">
    <property type="entry name" value="F-box-like_dom_sf"/>
</dbReference>
<evidence type="ECO:0000259" key="1">
    <source>
        <dbReference type="Pfam" id="PF00646"/>
    </source>
</evidence>
<reference evidence="3" key="2">
    <citation type="submission" date="2020-10" db="EMBL/GenBank/DDBJ databases">
        <authorList>
            <person name="Scholz U."/>
            <person name="Mascher M."/>
            <person name="Fiebig A."/>
        </authorList>
    </citation>
    <scope>NUCLEOTIDE SEQUENCE [LARGE SCALE GENOMIC DNA]</scope>
    <source>
        <strain evidence="3">cv. Morex</strain>
    </source>
</reference>
<feature type="domain" description="F-box" evidence="1">
    <location>
        <begin position="18"/>
        <end position="54"/>
    </location>
</feature>
<dbReference type="SUPFAM" id="SSF69322">
    <property type="entry name" value="Tricorn protease domain 2"/>
    <property type="match status" value="1"/>
</dbReference>
<organism evidence="3 4">
    <name type="scientific">Hordeum vulgare subsp. vulgare</name>
    <name type="common">Domesticated barley</name>
    <dbReference type="NCBI Taxonomy" id="112509"/>
    <lineage>
        <taxon>Eukaryota</taxon>
        <taxon>Viridiplantae</taxon>
        <taxon>Streptophyta</taxon>
        <taxon>Embryophyta</taxon>
        <taxon>Tracheophyta</taxon>
        <taxon>Spermatophyta</taxon>
        <taxon>Magnoliopsida</taxon>
        <taxon>Liliopsida</taxon>
        <taxon>Poales</taxon>
        <taxon>Poaceae</taxon>
        <taxon>BOP clade</taxon>
        <taxon>Pooideae</taxon>
        <taxon>Triticodae</taxon>
        <taxon>Triticeae</taxon>
        <taxon>Hordeinae</taxon>
        <taxon>Hordeum</taxon>
    </lineage>
</organism>
<accession>A0A8I6YY49</accession>
<evidence type="ECO:0008006" key="5">
    <source>
        <dbReference type="Google" id="ProtNLM"/>
    </source>
</evidence>
<dbReference type="RefSeq" id="XP_044953603.1">
    <property type="nucleotide sequence ID" value="XM_045097668.1"/>
</dbReference>
<dbReference type="Pfam" id="PF00646">
    <property type="entry name" value="F-box"/>
    <property type="match status" value="1"/>
</dbReference>
<reference evidence="3" key="3">
    <citation type="submission" date="2022-01" db="UniProtKB">
        <authorList>
            <consortium name="EnsemblPlants"/>
        </authorList>
    </citation>
    <scope>IDENTIFICATION</scope>
    <source>
        <strain evidence="3">subsp. vulgare</strain>
    </source>
</reference>
<dbReference type="GeneID" id="123403754"/>
<dbReference type="Proteomes" id="UP000011116">
    <property type="component" value="Chromosome 6H"/>
</dbReference>
<feature type="domain" description="F-box protein AT5G49610-like beta-propeller" evidence="2">
    <location>
        <begin position="189"/>
        <end position="360"/>
    </location>
</feature>
<keyword evidence="4" id="KW-1185">Reference proteome</keyword>
<evidence type="ECO:0000259" key="2">
    <source>
        <dbReference type="Pfam" id="PF23635"/>
    </source>
</evidence>
<sequence>MSMSRLRSSAPPLEDEYLLPEILLLLPPQPSSLPRASLVCRRWLSVVSDPDFGKRFRKHHQKPPLLGFFRGYSVSTEHHFTPVLDSPDCIPAARFSVPNNNDEHWNFLGCRHGLAILLNMWLREVMVWDPITGLQHRVASPRGLMFDPDIHWVYWQAEVICADAQQGHAHGNCFSGPLKLVLIWVIGFTKAFACLYESASGLWGDIVSMDSTDFMLCIRPGILVGNALCWVLSSGKVIVFDLQTQLLDMIEKPVDSHINTDSYGLVQPLRTHDNRLGLAYLSDLTIQLWERKSNCNGVVTWVSLQKNIQLEELFPNRMFTHLKTIITLGYDEDTNVIVLSTVGGVFMLQLDSMKIKRIYKGAGICYDNFHPYKNFYTAGRGVGLELGQSGKVNT</sequence>
<dbReference type="Gramene" id="HORVU.MOREX.r2.6HG0449220.1">
    <property type="protein sequence ID" value="HORVU.MOREX.r2.6HG0449220.1"/>
    <property type="gene ID" value="HORVU.MOREX.r2.6HG0449220"/>
</dbReference>
<dbReference type="Gene3D" id="1.20.1280.50">
    <property type="match status" value="1"/>
</dbReference>
<evidence type="ECO:0000313" key="4">
    <source>
        <dbReference type="Proteomes" id="UP000011116"/>
    </source>
</evidence>
<dbReference type="KEGG" id="hvg:123403754"/>